<dbReference type="PANTHER" id="PTHR23030:SF30">
    <property type="entry name" value="TYROSINE-PROTEIN PHOSPHATASE NON-RECEPTOR TYPE 23"/>
    <property type="match status" value="1"/>
</dbReference>
<evidence type="ECO:0000256" key="7">
    <source>
        <dbReference type="SAM" id="MobiDB-lite"/>
    </source>
</evidence>
<feature type="compositionally biased region" description="Low complexity" evidence="7">
    <location>
        <begin position="819"/>
        <end position="837"/>
    </location>
</feature>
<dbReference type="PROSITE" id="PS51180">
    <property type="entry name" value="BRO1"/>
    <property type="match status" value="1"/>
</dbReference>
<evidence type="ECO:0000256" key="5">
    <source>
        <dbReference type="ARBA" id="ARBA00041284"/>
    </source>
</evidence>
<evidence type="ECO:0000256" key="6">
    <source>
        <dbReference type="SAM" id="Coils"/>
    </source>
</evidence>
<comment type="subcellular location">
    <subcellularLocation>
        <location evidence="2">Cytoplasm</location>
    </subcellularLocation>
    <subcellularLocation>
        <location evidence="1">Endosome</location>
    </subcellularLocation>
</comment>
<dbReference type="SMART" id="SM01041">
    <property type="entry name" value="BRO1"/>
    <property type="match status" value="1"/>
</dbReference>
<dbReference type="OrthoDB" id="2141925at2759"/>
<dbReference type="InterPro" id="IPR038499">
    <property type="entry name" value="BRO1_sf"/>
</dbReference>
<feature type="region of interest" description="Disordered" evidence="7">
    <location>
        <begin position="564"/>
        <end position="587"/>
    </location>
</feature>
<dbReference type="GeneID" id="8109270"/>
<dbReference type="Gene3D" id="1.25.40.280">
    <property type="entry name" value="alix/aip1 like domains"/>
    <property type="match status" value="1"/>
</dbReference>
<evidence type="ECO:0000256" key="3">
    <source>
        <dbReference type="ARBA" id="ARBA00022490"/>
    </source>
</evidence>
<dbReference type="HOGENOM" id="CLU_003661_0_0_1"/>
<feature type="region of interest" description="Disordered" evidence="7">
    <location>
        <begin position="880"/>
        <end position="1017"/>
    </location>
</feature>
<dbReference type="EMBL" id="EQ962654">
    <property type="protein sequence ID" value="EED20731.1"/>
    <property type="molecule type" value="Genomic_DNA"/>
</dbReference>
<reference evidence="10" key="1">
    <citation type="journal article" date="2015" name="Genome Announc.">
        <title>Genome sequence of the AIDS-associated pathogen Penicillium marneffei (ATCC18224) and its near taxonomic relative Talaromyces stipitatus (ATCC10500).</title>
        <authorList>
            <person name="Nierman W.C."/>
            <person name="Fedorova-Abrams N.D."/>
            <person name="Andrianopoulos A."/>
        </authorList>
    </citation>
    <scope>NUCLEOTIDE SEQUENCE [LARGE SCALE GENOMIC DNA]</scope>
    <source>
        <strain evidence="10">ATCC 10500 / CBS 375.48 / QM 6759 / NRRL 1006</strain>
    </source>
</reference>
<dbReference type="Gene3D" id="1.20.120.560">
    <property type="entry name" value="alix/aip1 in complex with the ypdl late domain"/>
    <property type="match status" value="1"/>
</dbReference>
<dbReference type="VEuPathDB" id="FungiDB:TSTA_039320"/>
<dbReference type="CDD" id="cd09237">
    <property type="entry name" value="V_ScBro1_like"/>
    <property type="match status" value="1"/>
</dbReference>
<feature type="compositionally biased region" description="Basic and acidic residues" evidence="7">
    <location>
        <begin position="778"/>
        <end position="794"/>
    </location>
</feature>
<dbReference type="CDD" id="cd09242">
    <property type="entry name" value="BRO1_ScBro1_like"/>
    <property type="match status" value="1"/>
</dbReference>
<organism evidence="9 10">
    <name type="scientific">Talaromyces stipitatus (strain ATCC 10500 / CBS 375.48 / QM 6759 / NRRL 1006)</name>
    <name type="common">Penicillium stipitatum</name>
    <dbReference type="NCBI Taxonomy" id="441959"/>
    <lineage>
        <taxon>Eukaryota</taxon>
        <taxon>Fungi</taxon>
        <taxon>Dikarya</taxon>
        <taxon>Ascomycota</taxon>
        <taxon>Pezizomycotina</taxon>
        <taxon>Eurotiomycetes</taxon>
        <taxon>Eurotiomycetidae</taxon>
        <taxon>Eurotiales</taxon>
        <taxon>Trichocomaceae</taxon>
        <taxon>Talaromyces</taxon>
        <taxon>Talaromyces sect. Talaromyces</taxon>
    </lineage>
</organism>
<accession>B8M3Y8</accession>
<dbReference type="InParanoid" id="B8M3Y8"/>
<evidence type="ECO:0000256" key="4">
    <source>
        <dbReference type="ARBA" id="ARBA00022753"/>
    </source>
</evidence>
<evidence type="ECO:0000259" key="8">
    <source>
        <dbReference type="PROSITE" id="PS51180"/>
    </source>
</evidence>
<feature type="coiled-coil region" evidence="6">
    <location>
        <begin position="595"/>
        <end position="622"/>
    </location>
</feature>
<dbReference type="Pfam" id="PF03097">
    <property type="entry name" value="BRO1"/>
    <property type="match status" value="1"/>
</dbReference>
<dbReference type="PhylomeDB" id="B8M3Y8"/>
<feature type="compositionally biased region" description="Polar residues" evidence="7">
    <location>
        <begin position="989"/>
        <end position="1007"/>
    </location>
</feature>
<dbReference type="InterPro" id="IPR004328">
    <property type="entry name" value="BRO1_dom"/>
</dbReference>
<feature type="compositionally biased region" description="Polar residues" evidence="7">
    <location>
        <begin position="763"/>
        <end position="777"/>
    </location>
</feature>
<keyword evidence="10" id="KW-1185">Reference proteome</keyword>
<protein>
    <recommendedName>
        <fullName evidence="5">BRO domain-containing protein 1</fullName>
    </recommendedName>
</protein>
<feature type="compositionally biased region" description="Pro residues" evidence="7">
    <location>
        <begin position="838"/>
        <end position="852"/>
    </location>
</feature>
<evidence type="ECO:0000313" key="9">
    <source>
        <dbReference type="EMBL" id="EED20731.1"/>
    </source>
</evidence>
<dbReference type="Pfam" id="PF13949">
    <property type="entry name" value="ALIX_LYPXL_bnd"/>
    <property type="match status" value="1"/>
</dbReference>
<feature type="compositionally biased region" description="Low complexity" evidence="7">
    <location>
        <begin position="960"/>
        <end position="974"/>
    </location>
</feature>
<keyword evidence="4" id="KW-0967">Endosome</keyword>
<dbReference type="STRING" id="441959.B8M3Y8"/>
<keyword evidence="6" id="KW-0175">Coiled coil</keyword>
<dbReference type="OMA" id="CHAANQS"/>
<feature type="domain" description="BRO1" evidence="8">
    <location>
        <begin position="5"/>
        <end position="407"/>
    </location>
</feature>
<evidence type="ECO:0000313" key="10">
    <source>
        <dbReference type="Proteomes" id="UP000001745"/>
    </source>
</evidence>
<dbReference type="FunCoup" id="B8M3Y8">
    <property type="interactions" value="86"/>
</dbReference>
<dbReference type="eggNOG" id="KOG2220">
    <property type="taxonomic scope" value="Eukaryota"/>
</dbReference>
<dbReference type="Gene3D" id="1.20.140.50">
    <property type="entry name" value="alix/aip1 like domains"/>
    <property type="match status" value="1"/>
</dbReference>
<sequence>MNQSPMLSCPLKQTNEIDWVQPLKDYIRSAYGDDPDRYQEECATLNRLRQDMRGAGKDSASGRDLLYRYYGQLELLDLRFPVDENHIKISFTWYDAFTQKPTSQYSLAFEKASILFNISAVLSCHAANQNRADDSGLKTAFHSFQASAGMFTYINENFLHAPSTDLSRSTVKALINIMLAQAQEVFLEKQIADAKKPASLAKVASQSAWLYSQAAETVQEYVGKGFFEKVWSIVIQAKASHMASIASFHQAHADSESGSYGVAVARLRLAEKLSAAAVTWAKSFPSSVPANSNLLSEDGASLMEVIKRHQAVVQEEVATLIRDNDFIYHQPVPNEAGLSAIAKLAVAKAIPVSELYQGQDIQRIIGPDIFQKLVPMSVTESASLYDEEKAKLIRAETERVETANGEMVAGLDYLKLPGSLNILKGGIDQEVTVDEEFRRWCEEMADHPGFHKTLDELQDSKASIIDSLSQCTRQLDMEESVCEKMRSKYGADWTQQPSSRLTATLRGEIRSLRDTINEAGASDTQLNATLKQYEVDFDEMRSAGETGEADVLYQRAMIKAGAKQKMSRNGQASPYSPGGEGSLLDDVDDEGKLSVAEQIAKVEELLKKLNLVKRERAQVLKDLKEKVHEDDISNVLILNKKSLGNGQEQQLFQAELEKFRPYQNRIIKSNHTQGSLMKELTRTYGDLLQDKRVRSEQSKYETITRQRNTVMARYKKIYTAFRDLVSGVSQATKFYGEMQDTVENLRKNVDTFVNNRRSEGAQLLSQIEQDRNNNASGQEDREREKLRQLMERLSTEPTPAPRNTSPTKQSRPQPPVKVSSSSGTNSSSSPHYPQATPVAPPPSQSPAPNPYGPYAPNTMAGYYGATPISAFQQGAATPLSSSYNPMAYPYQTPVSPPPNQSTLYYHQQHPHPGTSTTPVPLPGVYPGYPSAGGPAPPPPSHTPQFIPPGYIPPPPPPRPAETQYPPSTGGAYPSGPGGYAQSRPPYVSHQPQQHQHKGSQSQTSPNNDPWAGLNSWK</sequence>
<dbReference type="InterPro" id="IPR025304">
    <property type="entry name" value="ALIX_V_dom"/>
</dbReference>
<dbReference type="GO" id="GO:0005768">
    <property type="term" value="C:endosome"/>
    <property type="evidence" value="ECO:0007669"/>
    <property type="project" value="UniProtKB-SubCell"/>
</dbReference>
<feature type="region of interest" description="Disordered" evidence="7">
    <location>
        <begin position="762"/>
        <end position="852"/>
    </location>
</feature>
<evidence type="ECO:0000256" key="2">
    <source>
        <dbReference type="ARBA" id="ARBA00004496"/>
    </source>
</evidence>
<name>B8M3Y8_TALSN</name>
<evidence type="ECO:0000256" key="1">
    <source>
        <dbReference type="ARBA" id="ARBA00004177"/>
    </source>
</evidence>
<dbReference type="PANTHER" id="PTHR23030">
    <property type="entry name" value="PCD6 INTERACTING PROTEIN-RELATED"/>
    <property type="match status" value="1"/>
</dbReference>
<gene>
    <name evidence="9" type="ORF">TSTA_039320</name>
</gene>
<feature type="compositionally biased region" description="Polar residues" evidence="7">
    <location>
        <begin position="795"/>
        <end position="811"/>
    </location>
</feature>
<feature type="compositionally biased region" description="Pro residues" evidence="7">
    <location>
        <begin position="934"/>
        <end position="959"/>
    </location>
</feature>
<keyword evidence="3" id="KW-0963">Cytoplasm</keyword>
<dbReference type="RefSeq" id="XP_002481165.1">
    <property type="nucleotide sequence ID" value="XM_002481120.1"/>
</dbReference>
<dbReference type="AlphaFoldDB" id="B8M3Y8"/>
<dbReference type="GO" id="GO:0043328">
    <property type="term" value="P:protein transport to vacuole involved in ubiquitin-dependent protein catabolic process via the multivesicular body sorting pathway"/>
    <property type="evidence" value="ECO:0007669"/>
    <property type="project" value="TreeGrafter"/>
</dbReference>
<dbReference type="Proteomes" id="UP000001745">
    <property type="component" value="Unassembled WGS sequence"/>
</dbReference>
<proteinExistence type="predicted"/>
<feature type="compositionally biased region" description="Low complexity" evidence="7">
    <location>
        <begin position="916"/>
        <end position="933"/>
    </location>
</feature>